<dbReference type="EMBL" id="JARBHB010000014">
    <property type="protein sequence ID" value="KAJ8868813.1"/>
    <property type="molecule type" value="Genomic_DNA"/>
</dbReference>
<feature type="region of interest" description="Disordered" evidence="1">
    <location>
        <begin position="87"/>
        <end position="111"/>
    </location>
</feature>
<accession>A0ABQ9GBL4</accession>
<dbReference type="Proteomes" id="UP001159363">
    <property type="component" value="Chromosome 13"/>
</dbReference>
<organism evidence="2 3">
    <name type="scientific">Dryococelus australis</name>
    <dbReference type="NCBI Taxonomy" id="614101"/>
    <lineage>
        <taxon>Eukaryota</taxon>
        <taxon>Metazoa</taxon>
        <taxon>Ecdysozoa</taxon>
        <taxon>Arthropoda</taxon>
        <taxon>Hexapoda</taxon>
        <taxon>Insecta</taxon>
        <taxon>Pterygota</taxon>
        <taxon>Neoptera</taxon>
        <taxon>Polyneoptera</taxon>
        <taxon>Phasmatodea</taxon>
        <taxon>Verophasmatodea</taxon>
        <taxon>Anareolatae</taxon>
        <taxon>Phasmatidae</taxon>
        <taxon>Eurycanthinae</taxon>
        <taxon>Dryococelus</taxon>
    </lineage>
</organism>
<gene>
    <name evidence="2" type="ORF">PR048_030354</name>
</gene>
<evidence type="ECO:0000313" key="3">
    <source>
        <dbReference type="Proteomes" id="UP001159363"/>
    </source>
</evidence>
<evidence type="ECO:0000313" key="2">
    <source>
        <dbReference type="EMBL" id="KAJ8868813.1"/>
    </source>
</evidence>
<sequence length="111" mass="12643">MDLEIQEFAHSIQTYSQTTYLNHQAQYKDLLRHKSKFKNIINLVDKQDGELNEQPEPAPVTLLSSAQEKINSRFSFASPDDVKILHSERNFTKSRRSGKTSVLTSTPTSCS</sequence>
<feature type="compositionally biased region" description="Polar residues" evidence="1">
    <location>
        <begin position="99"/>
        <end position="111"/>
    </location>
</feature>
<reference evidence="2 3" key="1">
    <citation type="submission" date="2023-02" db="EMBL/GenBank/DDBJ databases">
        <title>LHISI_Scaffold_Assembly.</title>
        <authorList>
            <person name="Stuart O.P."/>
            <person name="Cleave R."/>
            <person name="Magrath M.J.L."/>
            <person name="Mikheyev A.S."/>
        </authorList>
    </citation>
    <scope>NUCLEOTIDE SEQUENCE [LARGE SCALE GENOMIC DNA]</scope>
    <source>
        <strain evidence="2">Daus_M_001</strain>
        <tissue evidence="2">Leg muscle</tissue>
    </source>
</reference>
<comment type="caution">
    <text evidence="2">The sequence shown here is derived from an EMBL/GenBank/DDBJ whole genome shotgun (WGS) entry which is preliminary data.</text>
</comment>
<name>A0ABQ9GBL4_9NEOP</name>
<protein>
    <submittedName>
        <fullName evidence="2">Uncharacterized protein</fullName>
    </submittedName>
</protein>
<keyword evidence="3" id="KW-1185">Reference proteome</keyword>
<evidence type="ECO:0000256" key="1">
    <source>
        <dbReference type="SAM" id="MobiDB-lite"/>
    </source>
</evidence>
<proteinExistence type="predicted"/>